<feature type="non-terminal residue" evidence="3">
    <location>
        <position position="287"/>
    </location>
</feature>
<dbReference type="AlphaFoldDB" id="A0A0F9H976"/>
<feature type="transmembrane region" description="Helical" evidence="1">
    <location>
        <begin position="55"/>
        <end position="84"/>
    </location>
</feature>
<sequence length="287" mass="33108">MSTSKIQVYKESGAINHVKSLAFGRKAGTSGEYIAMDYIRDTLKEENMKTELDPFLWVSIWGLYILFFIVVILIMLFIILVSFFTIAGRAFGFILIIICLYFFKYYIVSISIYKKIDETQPFQKNNVSHNIITRIKAKTDMMEKPVVIFCAHYDSISINYSERFINSIILIFFAYVSIYFPLSSAIEVPFVFKLFSCILLFSLLTFFLTVRSNNKSMGSVDNASGTAILIELSKIFHNNPLNNTDLIFLWTGAEEMGIFGSKTYCYRNFKSLDKNYNLNKSYIINID</sequence>
<dbReference type="SUPFAM" id="SSF53187">
    <property type="entry name" value="Zn-dependent exopeptidases"/>
    <property type="match status" value="1"/>
</dbReference>
<dbReference type="GO" id="GO:0008235">
    <property type="term" value="F:metalloexopeptidase activity"/>
    <property type="evidence" value="ECO:0007669"/>
    <property type="project" value="InterPro"/>
</dbReference>
<feature type="transmembrane region" description="Helical" evidence="1">
    <location>
        <begin position="188"/>
        <end position="210"/>
    </location>
</feature>
<feature type="transmembrane region" description="Helical" evidence="1">
    <location>
        <begin position="164"/>
        <end position="182"/>
    </location>
</feature>
<reference evidence="3" key="1">
    <citation type="journal article" date="2015" name="Nature">
        <title>Complex archaea that bridge the gap between prokaryotes and eukaryotes.</title>
        <authorList>
            <person name="Spang A."/>
            <person name="Saw J.H."/>
            <person name="Jorgensen S.L."/>
            <person name="Zaremba-Niedzwiedzka K."/>
            <person name="Martijn J."/>
            <person name="Lind A.E."/>
            <person name="van Eijk R."/>
            <person name="Schleper C."/>
            <person name="Guy L."/>
            <person name="Ettema T.J."/>
        </authorList>
    </citation>
    <scope>NUCLEOTIDE SEQUENCE</scope>
</reference>
<evidence type="ECO:0000256" key="1">
    <source>
        <dbReference type="SAM" id="Phobius"/>
    </source>
</evidence>
<dbReference type="InterPro" id="IPR045175">
    <property type="entry name" value="M28_fam"/>
</dbReference>
<dbReference type="Pfam" id="PF04389">
    <property type="entry name" value="Peptidase_M28"/>
    <property type="match status" value="1"/>
</dbReference>
<keyword evidence="1" id="KW-1133">Transmembrane helix</keyword>
<feature type="transmembrane region" description="Helical" evidence="1">
    <location>
        <begin position="90"/>
        <end position="107"/>
    </location>
</feature>
<dbReference type="InterPro" id="IPR007484">
    <property type="entry name" value="Peptidase_M28"/>
</dbReference>
<feature type="domain" description="Peptidase M28" evidence="2">
    <location>
        <begin position="130"/>
        <end position="269"/>
    </location>
</feature>
<evidence type="ECO:0000313" key="3">
    <source>
        <dbReference type="EMBL" id="KKL99561.1"/>
    </source>
</evidence>
<gene>
    <name evidence="3" type="ORF">LCGC14_1813210</name>
</gene>
<name>A0A0F9H976_9ZZZZ</name>
<comment type="caution">
    <text evidence="3">The sequence shown here is derived from an EMBL/GenBank/DDBJ whole genome shotgun (WGS) entry which is preliminary data.</text>
</comment>
<dbReference type="GO" id="GO:0006508">
    <property type="term" value="P:proteolysis"/>
    <property type="evidence" value="ECO:0007669"/>
    <property type="project" value="InterPro"/>
</dbReference>
<organism evidence="3">
    <name type="scientific">marine sediment metagenome</name>
    <dbReference type="NCBI Taxonomy" id="412755"/>
    <lineage>
        <taxon>unclassified sequences</taxon>
        <taxon>metagenomes</taxon>
        <taxon>ecological metagenomes</taxon>
    </lineage>
</organism>
<dbReference type="EMBL" id="LAZR01017646">
    <property type="protein sequence ID" value="KKL99561.1"/>
    <property type="molecule type" value="Genomic_DNA"/>
</dbReference>
<protein>
    <recommendedName>
        <fullName evidence="2">Peptidase M28 domain-containing protein</fullName>
    </recommendedName>
</protein>
<accession>A0A0F9H976</accession>
<proteinExistence type="predicted"/>
<keyword evidence="1" id="KW-0472">Membrane</keyword>
<dbReference type="PANTHER" id="PTHR12147">
    <property type="entry name" value="METALLOPEPTIDASE M28 FAMILY MEMBER"/>
    <property type="match status" value="1"/>
</dbReference>
<dbReference type="Gene3D" id="3.40.630.10">
    <property type="entry name" value="Zn peptidases"/>
    <property type="match status" value="1"/>
</dbReference>
<evidence type="ECO:0000259" key="2">
    <source>
        <dbReference type="Pfam" id="PF04389"/>
    </source>
</evidence>
<dbReference type="PANTHER" id="PTHR12147:SF26">
    <property type="entry name" value="PEPTIDASE M28 DOMAIN-CONTAINING PROTEIN"/>
    <property type="match status" value="1"/>
</dbReference>
<keyword evidence="1" id="KW-0812">Transmembrane</keyword>